<dbReference type="Gene3D" id="3.40.190.290">
    <property type="match status" value="1"/>
</dbReference>
<organism evidence="6 7">
    <name type="scientific">Streptomyces griseoflavus Tu4000</name>
    <dbReference type="NCBI Taxonomy" id="467200"/>
    <lineage>
        <taxon>Bacteria</taxon>
        <taxon>Bacillati</taxon>
        <taxon>Actinomycetota</taxon>
        <taxon>Actinomycetes</taxon>
        <taxon>Kitasatosporales</taxon>
        <taxon>Streptomycetaceae</taxon>
        <taxon>Streptomyces</taxon>
    </lineage>
</organism>
<accession>D9XM51</accession>
<dbReference type="GO" id="GO:0032993">
    <property type="term" value="C:protein-DNA complex"/>
    <property type="evidence" value="ECO:0007669"/>
    <property type="project" value="TreeGrafter"/>
</dbReference>
<comment type="similarity">
    <text evidence="1">Belongs to the LysR transcriptional regulatory family.</text>
</comment>
<evidence type="ECO:0000313" key="7">
    <source>
        <dbReference type="Proteomes" id="UP000002968"/>
    </source>
</evidence>
<keyword evidence="7" id="KW-1185">Reference proteome</keyword>
<proteinExistence type="inferred from homology"/>
<dbReference type="InterPro" id="IPR036388">
    <property type="entry name" value="WH-like_DNA-bd_sf"/>
</dbReference>
<name>D9XM51_9ACTN</name>
<dbReference type="Pfam" id="PF03466">
    <property type="entry name" value="LysR_substrate"/>
    <property type="match status" value="1"/>
</dbReference>
<dbReference type="STRING" id="467200.SSRG_00237"/>
<dbReference type="AlphaFoldDB" id="D9XM51"/>
<sequence>MDLDSVRTFVAAADAGRFQEAADELAVTQQAVSKRIAALERGLGVRLFTRTSRGAELSIDGQAFLPHARELLRVAERAVSSVRPGRRPLRVDVLASRGAMTGLMRDFHRAHPEIELDLVMLPPIETALAAVRSGAIDATFRAVAAPGLPLPEDFESVRVLDEPLQLLTGPGHALAGARSVTVAELAGHRIWMPGIVPGSEWGAYYADLVAEFGLTIEATGPNFGSDALLDTVADTPALATFMGELTRLVWPAGHDLRRIPVTGPTLVYPHSLLWRRDNPHPALAVLRAHLATTVAGQDTAGTWTPGWVTPR</sequence>
<dbReference type="InterPro" id="IPR005119">
    <property type="entry name" value="LysR_subst-bd"/>
</dbReference>
<dbReference type="Gene3D" id="1.10.10.10">
    <property type="entry name" value="Winged helix-like DNA-binding domain superfamily/Winged helix DNA-binding domain"/>
    <property type="match status" value="1"/>
</dbReference>
<dbReference type="FunFam" id="1.10.10.10:FF:000001">
    <property type="entry name" value="LysR family transcriptional regulator"/>
    <property type="match status" value="1"/>
</dbReference>
<keyword evidence="4" id="KW-0804">Transcription</keyword>
<dbReference type="SUPFAM" id="SSF53850">
    <property type="entry name" value="Periplasmic binding protein-like II"/>
    <property type="match status" value="1"/>
</dbReference>
<feature type="domain" description="HTH lysR-type" evidence="5">
    <location>
        <begin position="1"/>
        <end position="58"/>
    </location>
</feature>
<dbReference type="InterPro" id="IPR036390">
    <property type="entry name" value="WH_DNA-bd_sf"/>
</dbReference>
<evidence type="ECO:0000256" key="2">
    <source>
        <dbReference type="ARBA" id="ARBA00023015"/>
    </source>
</evidence>
<dbReference type="PROSITE" id="PS50931">
    <property type="entry name" value="HTH_LYSR"/>
    <property type="match status" value="1"/>
</dbReference>
<dbReference type="GO" id="GO:0003700">
    <property type="term" value="F:DNA-binding transcription factor activity"/>
    <property type="evidence" value="ECO:0007669"/>
    <property type="project" value="InterPro"/>
</dbReference>
<dbReference type="GO" id="GO:0003677">
    <property type="term" value="F:DNA binding"/>
    <property type="evidence" value="ECO:0007669"/>
    <property type="project" value="UniProtKB-KW"/>
</dbReference>
<dbReference type="OrthoDB" id="3828349at2"/>
<dbReference type="PANTHER" id="PTHR30346">
    <property type="entry name" value="TRANSCRIPTIONAL DUAL REGULATOR HCAR-RELATED"/>
    <property type="match status" value="1"/>
</dbReference>
<dbReference type="Proteomes" id="UP000002968">
    <property type="component" value="Unassembled WGS sequence"/>
</dbReference>
<dbReference type="Pfam" id="PF00126">
    <property type="entry name" value="HTH_1"/>
    <property type="match status" value="1"/>
</dbReference>
<keyword evidence="2" id="KW-0805">Transcription regulation</keyword>
<reference evidence="6" key="1">
    <citation type="submission" date="2009-02" db="EMBL/GenBank/DDBJ databases">
        <title>Annotation of Streptomyces griseoflavus strain Tu4000.</title>
        <authorList>
            <consortium name="The Broad Institute Genome Sequencing Platform"/>
            <consortium name="Broad Institute Microbial Sequencing Center"/>
            <person name="Fischbach M."/>
            <person name="Godfrey P."/>
            <person name="Ward D."/>
            <person name="Young S."/>
            <person name="Zeng Q."/>
            <person name="Koehrsen M."/>
            <person name="Alvarado L."/>
            <person name="Berlin A.M."/>
            <person name="Bochicchio J."/>
            <person name="Borenstein D."/>
            <person name="Chapman S.B."/>
            <person name="Chen Z."/>
            <person name="Engels R."/>
            <person name="Freedman E."/>
            <person name="Gellesch M."/>
            <person name="Goldberg J."/>
            <person name="Griggs A."/>
            <person name="Gujja S."/>
            <person name="Heilman E.R."/>
            <person name="Heiman D.I."/>
            <person name="Hepburn T.A."/>
            <person name="Howarth C."/>
            <person name="Jen D."/>
            <person name="Larson L."/>
            <person name="Lewis B."/>
            <person name="Mehta T."/>
            <person name="Park D."/>
            <person name="Pearson M."/>
            <person name="Richards J."/>
            <person name="Roberts A."/>
            <person name="Saif S."/>
            <person name="Shea T.D."/>
            <person name="Shenoy N."/>
            <person name="Sisk P."/>
            <person name="Stolte C."/>
            <person name="Sykes S.N."/>
            <person name="Thomson T."/>
            <person name="Walk T."/>
            <person name="White J."/>
            <person name="Yandava C."/>
            <person name="Straight P."/>
            <person name="Clardy J."/>
            <person name="Hung D."/>
            <person name="Kolter R."/>
            <person name="Mekalanos J."/>
            <person name="Walker S."/>
            <person name="Walsh C.T."/>
            <person name="Wieland-Brown L.C."/>
            <person name="Haas B."/>
            <person name="Nusbaum C."/>
            <person name="Birren B."/>
        </authorList>
    </citation>
    <scope>NUCLEOTIDE SEQUENCE [LARGE SCALE GENOMIC DNA]</scope>
    <source>
        <strain evidence="6">Tu4000</strain>
    </source>
</reference>
<dbReference type="InterPro" id="IPR000847">
    <property type="entry name" value="LysR_HTH_N"/>
</dbReference>
<dbReference type="PRINTS" id="PR00039">
    <property type="entry name" value="HTHLYSR"/>
</dbReference>
<keyword evidence="3" id="KW-0238">DNA-binding</keyword>
<gene>
    <name evidence="6" type="ORF">SSRG_00237</name>
</gene>
<dbReference type="PANTHER" id="PTHR30346:SF0">
    <property type="entry name" value="HCA OPERON TRANSCRIPTIONAL ACTIVATOR HCAR"/>
    <property type="match status" value="1"/>
</dbReference>
<dbReference type="SUPFAM" id="SSF46785">
    <property type="entry name" value="Winged helix' DNA-binding domain"/>
    <property type="match status" value="1"/>
</dbReference>
<dbReference type="HOGENOM" id="CLU_039613_6_4_11"/>
<dbReference type="eggNOG" id="COG0583">
    <property type="taxonomic scope" value="Bacteria"/>
</dbReference>
<evidence type="ECO:0000256" key="4">
    <source>
        <dbReference type="ARBA" id="ARBA00023163"/>
    </source>
</evidence>
<protein>
    <submittedName>
        <fullName evidence="6">LysR family transcriptional regulator</fullName>
    </submittedName>
</protein>
<evidence type="ECO:0000313" key="6">
    <source>
        <dbReference type="EMBL" id="EFL37432.1"/>
    </source>
</evidence>
<evidence type="ECO:0000259" key="5">
    <source>
        <dbReference type="PROSITE" id="PS50931"/>
    </source>
</evidence>
<evidence type="ECO:0000256" key="3">
    <source>
        <dbReference type="ARBA" id="ARBA00023125"/>
    </source>
</evidence>
<dbReference type="RefSeq" id="WP_004921300.1">
    <property type="nucleotide sequence ID" value="NZ_GG657758.1"/>
</dbReference>
<dbReference type="EMBL" id="GG657758">
    <property type="protein sequence ID" value="EFL37432.1"/>
    <property type="molecule type" value="Genomic_DNA"/>
</dbReference>
<evidence type="ECO:0000256" key="1">
    <source>
        <dbReference type="ARBA" id="ARBA00009437"/>
    </source>
</evidence>